<dbReference type="STRING" id="796606.BMMGA3_09750"/>
<evidence type="ECO:0000313" key="2">
    <source>
        <dbReference type="Proteomes" id="UP000027602"/>
    </source>
</evidence>
<accession>A0A068LTS5</accession>
<dbReference type="AlphaFoldDB" id="A0A068LTS5"/>
<dbReference type="Gene3D" id="2.160.20.10">
    <property type="entry name" value="Single-stranded right-handed beta-helix, Pectin lyase-like"/>
    <property type="match status" value="1"/>
</dbReference>
<name>A0A068LTS5_BACMM</name>
<dbReference type="eggNOG" id="COG3420">
    <property type="taxonomic scope" value="Bacteria"/>
</dbReference>
<dbReference type="EMBL" id="CP007739">
    <property type="protein sequence ID" value="AIE60348.1"/>
    <property type="molecule type" value="Genomic_DNA"/>
</dbReference>
<dbReference type="InterPro" id="IPR012334">
    <property type="entry name" value="Pectin_lyas_fold"/>
</dbReference>
<sequence>MLHFGHNDYRKKGLLYEKILLFFSLFIVLWTFPLSSHAEGTLQSLIDNAPKHGIVKLPSGVYNETIVLSKPITLKGVGQVTIRSCSKNPVITIRGQQVTLKNVNVEQCSSVKDTEAIYVTGKNH</sequence>
<dbReference type="KEGG" id="bmet:BMMGA3_09750"/>
<keyword evidence="2" id="KW-1185">Reference proteome</keyword>
<organism evidence="1 2">
    <name type="scientific">Bacillus methanolicus (strain MGA3 / ATCC 53907)</name>
    <dbReference type="NCBI Taxonomy" id="796606"/>
    <lineage>
        <taxon>Bacteria</taxon>
        <taxon>Bacillati</taxon>
        <taxon>Bacillota</taxon>
        <taxon>Bacilli</taxon>
        <taxon>Bacillales</taxon>
        <taxon>Bacillaceae</taxon>
        <taxon>Bacillus</taxon>
    </lineage>
</organism>
<proteinExistence type="predicted"/>
<dbReference type="SUPFAM" id="SSF51126">
    <property type="entry name" value="Pectin lyase-like"/>
    <property type="match status" value="1"/>
</dbReference>
<gene>
    <name evidence="1" type="ORF">BMMGA3_09750</name>
</gene>
<reference evidence="1 2" key="1">
    <citation type="journal article" date="2015" name="BMC Genomics">
        <title>Transcriptome analysis of thermophilic methylotrophic Bacillus methanolicus MGA3 using RNA-sequencing provides detailed insights into its previously uncharted transcriptional landscape.</title>
        <authorList>
            <person name="Irla M."/>
            <person name="Neshat A."/>
            <person name="Brautaset T."/>
            <person name="Ruckert C."/>
            <person name="Kalinowski J."/>
            <person name="Wendisch V.F."/>
        </authorList>
    </citation>
    <scope>NUCLEOTIDE SEQUENCE [LARGE SCALE GENOMIC DNA]</scope>
    <source>
        <strain evidence="2">MGA3 / ATCC 53907</strain>
    </source>
</reference>
<dbReference type="InterPro" id="IPR011050">
    <property type="entry name" value="Pectin_lyase_fold/virulence"/>
</dbReference>
<dbReference type="Proteomes" id="UP000027602">
    <property type="component" value="Chromosome"/>
</dbReference>
<evidence type="ECO:0000313" key="1">
    <source>
        <dbReference type="EMBL" id="AIE60348.1"/>
    </source>
</evidence>
<dbReference type="HOGENOM" id="CLU_1999330_0_0_9"/>
<protein>
    <submittedName>
        <fullName evidence="1">Carbohydrate-binding and sugar hydrolysis</fullName>
    </submittedName>
</protein>